<dbReference type="EMBL" id="ML004413">
    <property type="protein sequence ID" value="RKP33105.1"/>
    <property type="molecule type" value="Genomic_DNA"/>
</dbReference>
<dbReference type="GO" id="GO:0006508">
    <property type="term" value="P:proteolysis"/>
    <property type="evidence" value="ECO:0007669"/>
    <property type="project" value="UniProtKB-KW"/>
</dbReference>
<keyword evidence="2" id="KW-0134">Cell wall</keyword>
<dbReference type="PRINTS" id="PR00723">
    <property type="entry name" value="SUBTILISIN"/>
</dbReference>
<evidence type="ECO:0000256" key="2">
    <source>
        <dbReference type="ARBA" id="ARBA00022512"/>
    </source>
</evidence>
<dbReference type="STRING" id="215637.A0A4P9ZJ68"/>
<keyword evidence="6 9" id="KW-0378">Hydrolase</keyword>
<dbReference type="InterPro" id="IPR023827">
    <property type="entry name" value="Peptidase_S8_Asp-AS"/>
</dbReference>
<dbReference type="Gene3D" id="3.50.30.30">
    <property type="match status" value="1"/>
</dbReference>
<dbReference type="Proteomes" id="UP000268162">
    <property type="component" value="Unassembled WGS sequence"/>
</dbReference>
<evidence type="ECO:0000256" key="6">
    <source>
        <dbReference type="ARBA" id="ARBA00022801"/>
    </source>
</evidence>
<evidence type="ECO:0000259" key="11">
    <source>
        <dbReference type="Pfam" id="PF00082"/>
    </source>
</evidence>
<evidence type="ECO:0000256" key="5">
    <source>
        <dbReference type="ARBA" id="ARBA00022729"/>
    </source>
</evidence>
<dbReference type="InterPro" id="IPR015500">
    <property type="entry name" value="Peptidase_S8_subtilisin-rel"/>
</dbReference>
<dbReference type="Gene3D" id="3.40.50.200">
    <property type="entry name" value="Peptidase S8/S53 domain"/>
    <property type="match status" value="1"/>
</dbReference>
<dbReference type="InterPro" id="IPR000209">
    <property type="entry name" value="Peptidase_S8/S53_dom"/>
</dbReference>
<dbReference type="AlphaFoldDB" id="A0A4P9ZJ68"/>
<feature type="domain" description="Peptidase S8/S53" evidence="11">
    <location>
        <begin position="152"/>
        <end position="555"/>
    </location>
</feature>
<feature type="domain" description="PA" evidence="12">
    <location>
        <begin position="377"/>
        <end position="449"/>
    </location>
</feature>
<evidence type="ECO:0000256" key="7">
    <source>
        <dbReference type="ARBA" id="ARBA00022825"/>
    </source>
</evidence>
<keyword evidence="3" id="KW-0964">Secreted</keyword>
<dbReference type="GO" id="GO:0005615">
    <property type="term" value="C:extracellular space"/>
    <property type="evidence" value="ECO:0007669"/>
    <property type="project" value="TreeGrafter"/>
</dbReference>
<evidence type="ECO:0000256" key="9">
    <source>
        <dbReference type="PROSITE-ProRule" id="PRU01240"/>
    </source>
</evidence>
<protein>
    <submittedName>
        <fullName evidence="13">Peptidase S8/S53 domain-containing protein</fullName>
    </submittedName>
</protein>
<feature type="chain" id="PRO_5020836955" evidence="10">
    <location>
        <begin position="24"/>
        <end position="574"/>
    </location>
</feature>
<feature type="signal peptide" evidence="10">
    <location>
        <begin position="1"/>
        <end position="23"/>
    </location>
</feature>
<evidence type="ECO:0000256" key="10">
    <source>
        <dbReference type="SAM" id="SignalP"/>
    </source>
</evidence>
<dbReference type="PANTHER" id="PTHR43806:SF66">
    <property type="entry name" value="SERIN ENDOPEPTIDASE"/>
    <property type="match status" value="1"/>
</dbReference>
<dbReference type="InterPro" id="IPR036852">
    <property type="entry name" value="Peptidase_S8/S53_dom_sf"/>
</dbReference>
<dbReference type="InterPro" id="IPR003137">
    <property type="entry name" value="PA_domain"/>
</dbReference>
<sequence length="574" mass="60345">MARILLWAAALGNVGLLFGLAQGQVYDTVNSDINTIPNSYIAQFPGAPGSTEGNQGATKFHAKLKSAGIPYTVAYNYSTLLNGASIQVDDAYLDVLSSFTEASTVWPMRLSSLTEPTADLSAQAMAGYPARRMVSHDYTGVTRAWAEKGLTGNNVKIGILDTGIDWAHPAFGSCYKTTGCRIQYGYDFVGDNFTGSNTPQPDDDPRDLCAAHGTHVAGILGGNDGEFRGVAPKSILGIYRIMGCNGRSNTALIIQGLEKAFLDGMQVINLSLGNPSGWNQWAEASVVQTLFDNQRYVVAGAGNDGAEGIWALSSPGVAPRAITVGAAEVPKMYSFYLNSTVSDSTITVARSASQSFLRPVEVAGATFQRGLNAAGDDLACSAINSATGAVVLVKRGGCTLSDKAKNALAAGAVAMAVYNDVAGEMGLVNYTEYVALPSFSLSRADGAKLVTQLNASSSVKITIPNEVQVFDVSNAYTVSWYSSWGPAPEGSLKPDLLAPGTNIYSTVPLNQGSYGLQSGTSMSTAYISGVVAILIEAGKKFDDYWLMSSLIHTATPFLNRPTRYTSVASQGCGL</sequence>
<dbReference type="PROSITE" id="PS00137">
    <property type="entry name" value="SUBTILASE_HIS"/>
    <property type="match status" value="1"/>
</dbReference>
<dbReference type="GO" id="GO:0004252">
    <property type="term" value="F:serine-type endopeptidase activity"/>
    <property type="evidence" value="ECO:0007669"/>
    <property type="project" value="UniProtKB-UniRule"/>
</dbReference>
<evidence type="ECO:0000313" key="13">
    <source>
        <dbReference type="EMBL" id="RKP33105.1"/>
    </source>
</evidence>
<keyword evidence="14" id="KW-1185">Reference proteome</keyword>
<keyword evidence="5 10" id="KW-0732">Signal</keyword>
<dbReference type="Pfam" id="PF00082">
    <property type="entry name" value="Peptidase_S8"/>
    <property type="match status" value="1"/>
</dbReference>
<dbReference type="SUPFAM" id="SSF52743">
    <property type="entry name" value="Subtilisin-like"/>
    <property type="match status" value="1"/>
</dbReference>
<organism evidence="13 14">
    <name type="scientific">Dimargaris cristalligena</name>
    <dbReference type="NCBI Taxonomy" id="215637"/>
    <lineage>
        <taxon>Eukaryota</taxon>
        <taxon>Fungi</taxon>
        <taxon>Fungi incertae sedis</taxon>
        <taxon>Zoopagomycota</taxon>
        <taxon>Kickxellomycotina</taxon>
        <taxon>Dimargaritomycetes</taxon>
        <taxon>Dimargaritales</taxon>
        <taxon>Dimargaritaceae</taxon>
        <taxon>Dimargaris</taxon>
    </lineage>
</organism>
<dbReference type="InterPro" id="IPR022398">
    <property type="entry name" value="Peptidase_S8_His-AS"/>
</dbReference>
<accession>A0A4P9ZJ68</accession>
<dbReference type="PROSITE" id="PS00136">
    <property type="entry name" value="SUBTILASE_ASP"/>
    <property type="match status" value="1"/>
</dbReference>
<feature type="active site" description="Charge relay system" evidence="8 9">
    <location>
        <position position="212"/>
    </location>
</feature>
<dbReference type="InterPro" id="IPR050131">
    <property type="entry name" value="Peptidase_S8_subtilisin-like"/>
</dbReference>
<dbReference type="PANTHER" id="PTHR43806">
    <property type="entry name" value="PEPTIDASE S8"/>
    <property type="match status" value="1"/>
</dbReference>
<gene>
    <name evidence="13" type="ORF">BJ085DRAFT_27696</name>
</gene>
<dbReference type="Pfam" id="PF02225">
    <property type="entry name" value="PA"/>
    <property type="match status" value="1"/>
</dbReference>
<dbReference type="InterPro" id="IPR046450">
    <property type="entry name" value="PA_dom_sf"/>
</dbReference>
<evidence type="ECO:0000256" key="1">
    <source>
        <dbReference type="ARBA" id="ARBA00011073"/>
    </source>
</evidence>
<evidence type="ECO:0000313" key="14">
    <source>
        <dbReference type="Proteomes" id="UP000268162"/>
    </source>
</evidence>
<comment type="similarity">
    <text evidence="1 9">Belongs to the peptidase S8 family.</text>
</comment>
<dbReference type="SUPFAM" id="SSF52025">
    <property type="entry name" value="PA domain"/>
    <property type="match status" value="1"/>
</dbReference>
<feature type="non-terminal residue" evidence="13">
    <location>
        <position position="574"/>
    </location>
</feature>
<feature type="active site" description="Charge relay system" evidence="8 9">
    <location>
        <position position="521"/>
    </location>
</feature>
<proteinExistence type="inferred from homology"/>
<name>A0A4P9ZJ68_9FUNG</name>
<reference evidence="14" key="1">
    <citation type="journal article" date="2018" name="Nat. Microbiol.">
        <title>Leveraging single-cell genomics to expand the fungal tree of life.</title>
        <authorList>
            <person name="Ahrendt S.R."/>
            <person name="Quandt C.A."/>
            <person name="Ciobanu D."/>
            <person name="Clum A."/>
            <person name="Salamov A."/>
            <person name="Andreopoulos B."/>
            <person name="Cheng J.F."/>
            <person name="Woyke T."/>
            <person name="Pelin A."/>
            <person name="Henrissat B."/>
            <person name="Reynolds N.K."/>
            <person name="Benny G.L."/>
            <person name="Smith M.E."/>
            <person name="James T.Y."/>
            <person name="Grigoriev I.V."/>
        </authorList>
    </citation>
    <scope>NUCLEOTIDE SEQUENCE [LARGE SCALE GENOMIC DNA]</scope>
    <source>
        <strain evidence="14">RSA 468</strain>
    </source>
</reference>
<evidence type="ECO:0000256" key="8">
    <source>
        <dbReference type="PIRSR" id="PIRSR615500-1"/>
    </source>
</evidence>
<evidence type="ECO:0000256" key="4">
    <source>
        <dbReference type="ARBA" id="ARBA00022670"/>
    </source>
</evidence>
<evidence type="ECO:0000256" key="3">
    <source>
        <dbReference type="ARBA" id="ARBA00022525"/>
    </source>
</evidence>
<dbReference type="PROSITE" id="PS51892">
    <property type="entry name" value="SUBTILASE"/>
    <property type="match status" value="1"/>
</dbReference>
<evidence type="ECO:0000259" key="12">
    <source>
        <dbReference type="Pfam" id="PF02225"/>
    </source>
</evidence>
<keyword evidence="4 9" id="KW-0645">Protease</keyword>
<feature type="active site" description="Charge relay system" evidence="8 9">
    <location>
        <position position="161"/>
    </location>
</feature>
<keyword evidence="7 9" id="KW-0720">Serine protease</keyword>